<dbReference type="PANTHER" id="PTHR32195:SF26">
    <property type="entry name" value="TRYPTOPHAN OR TYROSINE TRANSPORTER PROTEIN"/>
    <property type="match status" value="1"/>
</dbReference>
<feature type="transmembrane region" description="Helical" evidence="10">
    <location>
        <begin position="413"/>
        <end position="432"/>
    </location>
</feature>
<feature type="transmembrane region" description="Helical" evidence="10">
    <location>
        <begin position="262"/>
        <end position="283"/>
    </location>
</feature>
<feature type="compositionally biased region" description="Low complexity" evidence="9">
    <location>
        <begin position="30"/>
        <end position="49"/>
    </location>
</feature>
<dbReference type="InterPro" id="IPR018227">
    <property type="entry name" value="Amino_acid_transport_2"/>
</dbReference>
<feature type="transmembrane region" description="Helical" evidence="10">
    <location>
        <begin position="386"/>
        <end position="407"/>
    </location>
</feature>
<evidence type="ECO:0000256" key="7">
    <source>
        <dbReference type="ARBA" id="ARBA00022989"/>
    </source>
</evidence>
<feature type="transmembrane region" description="Helical" evidence="10">
    <location>
        <begin position="290"/>
        <end position="308"/>
    </location>
</feature>
<evidence type="ECO:0000256" key="8">
    <source>
        <dbReference type="ARBA" id="ARBA00023136"/>
    </source>
</evidence>
<evidence type="ECO:0000313" key="12">
    <source>
        <dbReference type="EMBL" id="KAG8466851.1"/>
    </source>
</evidence>
<evidence type="ECO:0000256" key="3">
    <source>
        <dbReference type="ARBA" id="ARBA00022475"/>
    </source>
</evidence>
<keyword evidence="6" id="KW-0029">Amino-acid transport</keyword>
<dbReference type="PANTHER" id="PTHR32195">
    <property type="entry name" value="OS07G0662800 PROTEIN"/>
    <property type="match status" value="1"/>
</dbReference>
<dbReference type="GO" id="GO:0015173">
    <property type="term" value="F:aromatic amino acid transmembrane transporter activity"/>
    <property type="evidence" value="ECO:0007669"/>
    <property type="project" value="InterPro"/>
</dbReference>
<keyword evidence="4" id="KW-0997">Cell inner membrane</keyword>
<feature type="region of interest" description="Disordered" evidence="9">
    <location>
        <begin position="30"/>
        <end position="63"/>
    </location>
</feature>
<feature type="transmembrane region" description="Helical" evidence="10">
    <location>
        <begin position="197"/>
        <end position="214"/>
    </location>
</feature>
<evidence type="ECO:0000256" key="5">
    <source>
        <dbReference type="ARBA" id="ARBA00022692"/>
    </source>
</evidence>
<keyword evidence="3" id="KW-1003">Cell membrane</keyword>
<dbReference type="OMA" id="PHIHQVN"/>
<feature type="chain" id="PRO_5035328282" description="Tyrosine-specific transport protein" evidence="11">
    <location>
        <begin position="26"/>
        <end position="477"/>
    </location>
</feature>
<sequence>MERLGSLHFRLAACVLACAAVGARGAPNARAAAPRTPLARRTLARATAPQPADDWPEPRAAGAPARATAREIASSAALIAGTTVGAGALALPGATAPCGFVPSAAALVVGWALMASSGLLVAEVTAAAARETSSPGVGLLAATELTLGSRAGAVAGAGSALVQLALLSAYTAQGGDDVSRALAAAAGAAGVAAPPPFVGPFAFTAALGGCAALGNGRVLGVVNALLVGALLASFAALLALAAPAVSARGLLEPRDWGRAVDAFPICVLALVFHNVVPAVTRALRGEASAIRLAVLGGSAVPLVMFLLWDGAVLGAAPIGGADGPPAVVDALAPLRALGERGGLAGSAVPAFSIAAVGTSYLGFCIGQHDVLVDAMRVTRGDRAAELGAYALVLGPPLALACALPGVFAPALDVAGTFGVSTLYALLPAALAWTQRSRSQPRAPSEPLLPGGRGALLAVGGAALAVVVEGALDQAGLL</sequence>
<dbReference type="Gene3D" id="1.20.1740.10">
    <property type="entry name" value="Amino acid/polyamine transporter I"/>
    <property type="match status" value="1"/>
</dbReference>
<dbReference type="EMBL" id="JAGTXO010000007">
    <property type="protein sequence ID" value="KAG8466851.1"/>
    <property type="molecule type" value="Genomic_DNA"/>
</dbReference>
<evidence type="ECO:0000256" key="4">
    <source>
        <dbReference type="ARBA" id="ARBA00022519"/>
    </source>
</evidence>
<evidence type="ECO:0000256" key="11">
    <source>
        <dbReference type="SAM" id="SignalP"/>
    </source>
</evidence>
<dbReference type="InterPro" id="IPR013059">
    <property type="entry name" value="Trp_tyr_transpt"/>
</dbReference>
<gene>
    <name evidence="12" type="ORF">KFE25_008230</name>
</gene>
<feature type="transmembrane region" description="Helical" evidence="10">
    <location>
        <begin position="221"/>
        <end position="242"/>
    </location>
</feature>
<dbReference type="OrthoDB" id="204942at2759"/>
<keyword evidence="8 10" id="KW-0472">Membrane</keyword>
<evidence type="ECO:0000256" key="10">
    <source>
        <dbReference type="SAM" id="Phobius"/>
    </source>
</evidence>
<evidence type="ECO:0000256" key="2">
    <source>
        <dbReference type="ARBA" id="ARBA00022448"/>
    </source>
</evidence>
<feature type="transmembrane region" description="Helical" evidence="10">
    <location>
        <begin position="343"/>
        <end position="365"/>
    </location>
</feature>
<dbReference type="PRINTS" id="PR00166">
    <property type="entry name" value="AROAAPRMEASE"/>
</dbReference>
<evidence type="ECO:0000313" key="13">
    <source>
        <dbReference type="Proteomes" id="UP000751190"/>
    </source>
</evidence>
<comment type="subcellular location">
    <subcellularLocation>
        <location evidence="1">Cell inner membrane</location>
        <topology evidence="1">Multi-pass membrane protein</topology>
    </subcellularLocation>
</comment>
<dbReference type="AlphaFoldDB" id="A0A8J6CD83"/>
<dbReference type="GO" id="GO:0005886">
    <property type="term" value="C:plasma membrane"/>
    <property type="evidence" value="ECO:0007669"/>
    <property type="project" value="UniProtKB-SubCell"/>
</dbReference>
<keyword evidence="11" id="KW-0732">Signal</keyword>
<accession>A0A8J6CD83</accession>
<dbReference type="Pfam" id="PF03222">
    <property type="entry name" value="Trp_Tyr_perm"/>
    <property type="match status" value="1"/>
</dbReference>
<evidence type="ECO:0000256" key="1">
    <source>
        <dbReference type="ARBA" id="ARBA00004429"/>
    </source>
</evidence>
<keyword evidence="5 10" id="KW-0812">Transmembrane</keyword>
<dbReference type="Proteomes" id="UP000751190">
    <property type="component" value="Unassembled WGS sequence"/>
</dbReference>
<comment type="caution">
    <text evidence="12">The sequence shown here is derived from an EMBL/GenBank/DDBJ whole genome shotgun (WGS) entry which is preliminary data.</text>
</comment>
<reference evidence="12" key="1">
    <citation type="submission" date="2021-05" db="EMBL/GenBank/DDBJ databases">
        <title>The genome of the haptophyte Pavlova lutheri (Diacronema luteri, Pavlovales) - a model for lipid biosynthesis in eukaryotic algae.</title>
        <authorList>
            <person name="Hulatt C.J."/>
            <person name="Posewitz M.C."/>
        </authorList>
    </citation>
    <scope>NUCLEOTIDE SEQUENCE</scope>
    <source>
        <strain evidence="12">NIVA-4/92</strain>
    </source>
</reference>
<keyword evidence="7 10" id="KW-1133">Transmembrane helix</keyword>
<proteinExistence type="predicted"/>
<evidence type="ECO:0008006" key="14">
    <source>
        <dbReference type="Google" id="ProtNLM"/>
    </source>
</evidence>
<protein>
    <recommendedName>
        <fullName evidence="14">Tyrosine-specific transport protein</fullName>
    </recommendedName>
</protein>
<keyword evidence="2" id="KW-0813">Transport</keyword>
<evidence type="ECO:0000256" key="6">
    <source>
        <dbReference type="ARBA" id="ARBA00022970"/>
    </source>
</evidence>
<evidence type="ECO:0000256" key="9">
    <source>
        <dbReference type="SAM" id="MobiDB-lite"/>
    </source>
</evidence>
<name>A0A8J6CD83_DIALT</name>
<keyword evidence="13" id="KW-1185">Reference proteome</keyword>
<dbReference type="GO" id="GO:0003333">
    <property type="term" value="P:amino acid transmembrane transport"/>
    <property type="evidence" value="ECO:0007669"/>
    <property type="project" value="InterPro"/>
</dbReference>
<organism evidence="12 13">
    <name type="scientific">Diacronema lutheri</name>
    <name type="common">Unicellular marine alga</name>
    <name type="synonym">Monochrysis lutheri</name>
    <dbReference type="NCBI Taxonomy" id="2081491"/>
    <lineage>
        <taxon>Eukaryota</taxon>
        <taxon>Haptista</taxon>
        <taxon>Haptophyta</taxon>
        <taxon>Pavlovophyceae</taxon>
        <taxon>Pavlovales</taxon>
        <taxon>Pavlovaceae</taxon>
        <taxon>Diacronema</taxon>
    </lineage>
</organism>
<feature type="signal peptide" evidence="11">
    <location>
        <begin position="1"/>
        <end position="25"/>
    </location>
</feature>